<evidence type="ECO:0000313" key="3">
    <source>
        <dbReference type="EMBL" id="KAK9868332.1"/>
    </source>
</evidence>
<name>A0AAW1TEQ2_9CHLO</name>
<dbReference type="InterPro" id="IPR004331">
    <property type="entry name" value="SPX_dom"/>
</dbReference>
<feature type="region of interest" description="Disordered" evidence="1">
    <location>
        <begin position="32"/>
        <end position="62"/>
    </location>
</feature>
<dbReference type="PANTHER" id="PTHR45978">
    <property type="entry name" value="SPX DOMAIN-CONTAINING PROTEIN 3"/>
    <property type="match status" value="1"/>
</dbReference>
<organism evidence="3 4">
    <name type="scientific">Apatococcus fuscideae</name>
    <dbReference type="NCBI Taxonomy" id="2026836"/>
    <lineage>
        <taxon>Eukaryota</taxon>
        <taxon>Viridiplantae</taxon>
        <taxon>Chlorophyta</taxon>
        <taxon>core chlorophytes</taxon>
        <taxon>Trebouxiophyceae</taxon>
        <taxon>Chlorellales</taxon>
        <taxon>Chlorellaceae</taxon>
        <taxon>Apatococcus</taxon>
    </lineage>
</organism>
<dbReference type="Proteomes" id="UP001485043">
    <property type="component" value="Unassembled WGS sequence"/>
</dbReference>
<evidence type="ECO:0000259" key="2">
    <source>
        <dbReference type="PROSITE" id="PS51382"/>
    </source>
</evidence>
<feature type="domain" description="SPX" evidence="2">
    <location>
        <begin position="1"/>
        <end position="186"/>
    </location>
</feature>
<dbReference type="EMBL" id="JALJOV010000034">
    <property type="protein sequence ID" value="KAK9868332.1"/>
    <property type="molecule type" value="Genomic_DNA"/>
</dbReference>
<accession>A0AAW1TEQ2</accession>
<dbReference type="GO" id="GO:0016036">
    <property type="term" value="P:cellular response to phosphate starvation"/>
    <property type="evidence" value="ECO:0007669"/>
    <property type="project" value="InterPro"/>
</dbReference>
<dbReference type="Pfam" id="PF03105">
    <property type="entry name" value="SPX"/>
    <property type="match status" value="1"/>
</dbReference>
<evidence type="ECO:0000256" key="1">
    <source>
        <dbReference type="SAM" id="MobiDB-lite"/>
    </source>
</evidence>
<dbReference type="AlphaFoldDB" id="A0AAW1TEQ2"/>
<protein>
    <recommendedName>
        <fullName evidence="2">SPX domain-containing protein</fullName>
    </recommendedName>
</protein>
<dbReference type="InterPro" id="IPR031142">
    <property type="entry name" value="SPX_prot"/>
</dbReference>
<evidence type="ECO:0000313" key="4">
    <source>
        <dbReference type="Proteomes" id="UP001485043"/>
    </source>
</evidence>
<proteinExistence type="predicted"/>
<reference evidence="3 4" key="1">
    <citation type="journal article" date="2024" name="Nat. Commun.">
        <title>Phylogenomics reveals the evolutionary origins of lichenization in chlorophyte algae.</title>
        <authorList>
            <person name="Puginier C."/>
            <person name="Libourel C."/>
            <person name="Otte J."/>
            <person name="Skaloud P."/>
            <person name="Haon M."/>
            <person name="Grisel S."/>
            <person name="Petersen M."/>
            <person name="Berrin J.G."/>
            <person name="Delaux P.M."/>
            <person name="Dal Grande F."/>
            <person name="Keller J."/>
        </authorList>
    </citation>
    <scope>NUCLEOTIDE SEQUENCE [LARGE SCALE GENOMIC DNA]</scope>
    <source>
        <strain evidence="3 4">SAG 2523</strain>
    </source>
</reference>
<dbReference type="PANTHER" id="PTHR45978:SF7">
    <property type="entry name" value="SPX DOMAIN-CONTAINING PROTEIN 4"/>
    <property type="match status" value="1"/>
</dbReference>
<sequence>MKFGKLLQSTVEEMPEMSEVFLRYRDLKKQLKRMPHTDSSSNLTGASLLPSEGNAQQLQERLSSSCPAELATPWEPTASEACSAQGSAHSDEQSFIDTLSEDLTNLNEFFMNKEEDIVIRLQTLEDRSNSVCTPEEQQQLKLAFVKLHGEMVLLLHWSLLNFAAVVKILKKHDKQTGVLLRGPVLSSVLKQPFYSTESITQLVKIAEAKVEQLGGEGLSDPHALRRSQANRSQEAGLVRRTQAALEMTDLKYKKTDLRKFLVCAAFSN</sequence>
<keyword evidence="4" id="KW-1185">Reference proteome</keyword>
<comment type="caution">
    <text evidence="3">The sequence shown here is derived from an EMBL/GenBank/DDBJ whole genome shotgun (WGS) entry which is preliminary data.</text>
</comment>
<dbReference type="PROSITE" id="PS51382">
    <property type="entry name" value="SPX"/>
    <property type="match status" value="1"/>
</dbReference>
<gene>
    <name evidence="3" type="ORF">WJX84_006673</name>
</gene>
<feature type="compositionally biased region" description="Polar residues" evidence="1">
    <location>
        <begin position="53"/>
        <end position="62"/>
    </location>
</feature>